<evidence type="ECO:0000256" key="2">
    <source>
        <dbReference type="ARBA" id="ARBA00022679"/>
    </source>
</evidence>
<dbReference type="EMBL" id="CADIKI010000011">
    <property type="protein sequence ID" value="CAB3795359.1"/>
    <property type="molecule type" value="Genomic_DNA"/>
</dbReference>
<dbReference type="AlphaFoldDB" id="A0A6J5GB82"/>
<protein>
    <submittedName>
        <fullName evidence="9">3-oxo-isoapionate kinase</fullName>
        <ecNumber evidence="9">2.7.1.-</ecNumber>
    </submittedName>
</protein>
<evidence type="ECO:0000256" key="6">
    <source>
        <dbReference type="ARBA" id="ARBA00023277"/>
    </source>
</evidence>
<keyword evidence="5" id="KW-0067">ATP-binding</keyword>
<keyword evidence="6" id="KW-0119">Carbohydrate metabolism</keyword>
<evidence type="ECO:0000259" key="7">
    <source>
        <dbReference type="Pfam" id="PF07005"/>
    </source>
</evidence>
<dbReference type="Pfam" id="PF07005">
    <property type="entry name" value="SBD_N"/>
    <property type="match status" value="1"/>
</dbReference>
<dbReference type="SUPFAM" id="SSF142764">
    <property type="entry name" value="YgbK-like"/>
    <property type="match status" value="1"/>
</dbReference>
<dbReference type="InterPro" id="IPR010737">
    <property type="entry name" value="4-carb_acid_sugar_kinase_N"/>
</dbReference>
<dbReference type="EC" id="2.7.1.-" evidence="9"/>
<reference evidence="9 10" key="1">
    <citation type="submission" date="2020-04" db="EMBL/GenBank/DDBJ databases">
        <authorList>
            <person name="De Canck E."/>
        </authorList>
    </citation>
    <scope>NUCLEOTIDE SEQUENCE [LARGE SCALE GENOMIC DNA]</scope>
    <source>
        <strain evidence="9 10">LMG 27177</strain>
    </source>
</reference>
<dbReference type="RefSeq" id="WP_175161988.1">
    <property type="nucleotide sequence ID" value="NZ_CADIKI010000011.1"/>
</dbReference>
<evidence type="ECO:0000256" key="5">
    <source>
        <dbReference type="ARBA" id="ARBA00022840"/>
    </source>
</evidence>
<dbReference type="Gene3D" id="3.40.50.10840">
    <property type="entry name" value="Putative sugar-binding, N-terminal domain"/>
    <property type="match status" value="1"/>
</dbReference>
<organism evidence="9 10">
    <name type="scientific">Paraburkholderia fynbosensis</name>
    <dbReference type="NCBI Taxonomy" id="1200993"/>
    <lineage>
        <taxon>Bacteria</taxon>
        <taxon>Pseudomonadati</taxon>
        <taxon>Pseudomonadota</taxon>
        <taxon>Betaproteobacteria</taxon>
        <taxon>Burkholderiales</taxon>
        <taxon>Burkholderiaceae</taxon>
        <taxon>Paraburkholderia</taxon>
    </lineage>
</organism>
<proteinExistence type="inferred from homology"/>
<dbReference type="Proteomes" id="UP000494252">
    <property type="component" value="Unassembled WGS sequence"/>
</dbReference>
<gene>
    <name evidence="9" type="primary">oiaK_1</name>
    <name evidence="9" type="ORF">LMG27177_03830</name>
</gene>
<name>A0A6J5GB82_9BURK</name>
<keyword evidence="10" id="KW-1185">Reference proteome</keyword>
<keyword evidence="3" id="KW-0547">Nucleotide-binding</keyword>
<dbReference type="InterPro" id="IPR031475">
    <property type="entry name" value="NBD_C"/>
</dbReference>
<evidence type="ECO:0000313" key="9">
    <source>
        <dbReference type="EMBL" id="CAB3795359.1"/>
    </source>
</evidence>
<sequence length="466" mass="49739">MSETNHPTLLLAFYGDDFTGSTDALEVLAFAGLRCALFLNPPTSEQLATLGGFDAIGVAGDSRAMTPAEMEPALTPVFAALRALDAPVIHYKVCSTFDSAPDIGSIGRVMEIARKGFGAQAIPIVAGTPALKRYCTFGNLFARSATDGKIYRIDRHPIMSAHPVTPMDEGDLLRHLERQTDMPLAGFFLPNFDDGREALDRAWQVALDAAPAGLLLDTATRAHLTEVGRLLDGYAKAHGPVFAVGSSGLEYALTQWWAEQGTLPAITRSFDRIEPATPILAMSGSASPLSAAQIDAAIAAGFADIAIDARSLIDDREGPRAFDDIVNRALDALRERRSVVMHTARGPRDPRIGEMLDALVAQGMTRDEARHRGGRTLGQRLGAIAEAVLKAEPLRRLILSGGDTSSQVTKVLGPDALEIDTRLAPGAPLCRVISEKPHLRELQVALKGGQMGDADFFVSAQDGNVT</sequence>
<accession>A0A6J5GB82</accession>
<evidence type="ECO:0000256" key="4">
    <source>
        <dbReference type="ARBA" id="ARBA00022777"/>
    </source>
</evidence>
<dbReference type="Gene3D" id="3.40.980.20">
    <property type="entry name" value="Four-carbon acid sugar kinase, nucleotide binding domain"/>
    <property type="match status" value="1"/>
</dbReference>
<keyword evidence="2 9" id="KW-0808">Transferase</keyword>
<comment type="similarity">
    <text evidence="1">Belongs to the four-carbon acid sugar kinase family.</text>
</comment>
<feature type="domain" description="Four-carbon acid sugar kinase N-terminal" evidence="7">
    <location>
        <begin position="11"/>
        <end position="253"/>
    </location>
</feature>
<dbReference type="GO" id="GO:0016301">
    <property type="term" value="F:kinase activity"/>
    <property type="evidence" value="ECO:0007669"/>
    <property type="project" value="UniProtKB-KW"/>
</dbReference>
<evidence type="ECO:0000256" key="1">
    <source>
        <dbReference type="ARBA" id="ARBA00005715"/>
    </source>
</evidence>
<keyword evidence="4 9" id="KW-0418">Kinase</keyword>
<dbReference type="GO" id="GO:0005524">
    <property type="term" value="F:ATP binding"/>
    <property type="evidence" value="ECO:0007669"/>
    <property type="project" value="UniProtKB-KW"/>
</dbReference>
<evidence type="ECO:0000256" key="3">
    <source>
        <dbReference type="ARBA" id="ARBA00022741"/>
    </source>
</evidence>
<dbReference type="InterPro" id="IPR037051">
    <property type="entry name" value="4-carb_acid_sugar_kinase_N_sf"/>
</dbReference>
<dbReference type="InterPro" id="IPR042213">
    <property type="entry name" value="NBD_C_sf"/>
</dbReference>
<feature type="domain" description="Four-carbon acid sugar kinase nucleotide binding" evidence="8">
    <location>
        <begin position="280"/>
        <end position="457"/>
    </location>
</feature>
<evidence type="ECO:0000259" key="8">
    <source>
        <dbReference type="Pfam" id="PF17042"/>
    </source>
</evidence>
<dbReference type="Pfam" id="PF17042">
    <property type="entry name" value="NBD_C"/>
    <property type="match status" value="1"/>
</dbReference>
<evidence type="ECO:0000313" key="10">
    <source>
        <dbReference type="Proteomes" id="UP000494252"/>
    </source>
</evidence>